<protein>
    <submittedName>
        <fullName evidence="2">Uncharacterized protein</fullName>
    </submittedName>
</protein>
<feature type="compositionally biased region" description="Basic and acidic residues" evidence="1">
    <location>
        <begin position="36"/>
        <end position="53"/>
    </location>
</feature>
<sequence length="66" mass="7276">MTANKQYDSSIDGIDKNESQQDTNIAAKNYDSSIDGIDKKDDSLSQPQEERIDQPAQAEEADGRGE</sequence>
<evidence type="ECO:0000313" key="3">
    <source>
        <dbReference type="Proteomes" id="UP000295280"/>
    </source>
</evidence>
<gene>
    <name evidence="2" type="ORF">ERX40_08320</name>
</gene>
<dbReference type="OrthoDB" id="9905322at2"/>
<dbReference type="AlphaFoldDB" id="A0A9Q8CK60"/>
<feature type="region of interest" description="Disordered" evidence="1">
    <location>
        <begin position="1"/>
        <end position="66"/>
    </location>
</feature>
<dbReference type="EMBL" id="SCWD01000003">
    <property type="protein sequence ID" value="TDM00806.1"/>
    <property type="molecule type" value="Genomic_DNA"/>
</dbReference>
<accession>A0A9Q8CK60</accession>
<evidence type="ECO:0000313" key="2">
    <source>
        <dbReference type="EMBL" id="TDM00806.1"/>
    </source>
</evidence>
<organism evidence="2 3">
    <name type="scientific">Macrococcus carouselicus</name>
    <dbReference type="NCBI Taxonomy" id="69969"/>
    <lineage>
        <taxon>Bacteria</taxon>
        <taxon>Bacillati</taxon>
        <taxon>Bacillota</taxon>
        <taxon>Bacilli</taxon>
        <taxon>Bacillales</taxon>
        <taxon>Staphylococcaceae</taxon>
        <taxon>Macrococcus</taxon>
    </lineage>
</organism>
<name>A0A9Q8CK60_9STAP</name>
<dbReference type="Proteomes" id="UP000295280">
    <property type="component" value="Unassembled WGS sequence"/>
</dbReference>
<keyword evidence="3" id="KW-1185">Reference proteome</keyword>
<comment type="caution">
    <text evidence="2">The sequence shown here is derived from an EMBL/GenBank/DDBJ whole genome shotgun (WGS) entry which is preliminary data.</text>
</comment>
<reference evidence="2 3" key="1">
    <citation type="submission" date="2019-01" db="EMBL/GenBank/DDBJ databases">
        <title>Draft genome sequences of the type strains of six Macrococcus species.</title>
        <authorList>
            <person name="Mazhar S."/>
            <person name="Altermann E."/>
            <person name="Hill C."/>
            <person name="Mcauliffe O."/>
        </authorList>
    </citation>
    <scope>NUCLEOTIDE SEQUENCE [LARGE SCALE GENOMIC DNA]</scope>
    <source>
        <strain evidence="2 3">ATCC 51828</strain>
    </source>
</reference>
<proteinExistence type="predicted"/>
<dbReference type="RefSeq" id="WP_133418043.1">
    <property type="nucleotide sequence ID" value="NZ_SCWD01000003.1"/>
</dbReference>
<evidence type="ECO:0000256" key="1">
    <source>
        <dbReference type="SAM" id="MobiDB-lite"/>
    </source>
</evidence>